<evidence type="ECO:0000313" key="2">
    <source>
        <dbReference type="Proteomes" id="UP000240962"/>
    </source>
</evidence>
<proteinExistence type="predicted"/>
<gene>
    <name evidence="1" type="ORF">THALASSA_189</name>
</gene>
<sequence length="84" mass="9811">MRDIKEQKLREDWASAKIELNKGILKINKLLARQEQGTVGMKVSKDAYKAIRDLEDAWLAKSALQGEVNRCERNLKNYLFNKYL</sequence>
<organism evidence="1 2">
    <name type="scientific">Vibrio phage Thalassa</name>
    <dbReference type="NCBI Taxonomy" id="2570301"/>
    <lineage>
        <taxon>Viruses</taxon>
        <taxon>Duplodnaviria</taxon>
        <taxon>Heunggongvirae</taxon>
        <taxon>Uroviricota</taxon>
        <taxon>Caudoviricetes</taxon>
        <taxon>Demerecviridae</taxon>
        <taxon>Ermolyevavirinae</taxon>
        <taxon>Thalassavirus</taxon>
        <taxon>Thalassavirus thalassa</taxon>
    </lineage>
</organism>
<protein>
    <submittedName>
        <fullName evidence="1">Uncharacterized protein</fullName>
    </submittedName>
</protein>
<name>A0A2H5BHC4_9CAUD</name>
<accession>A0A2H5BHC4</accession>
<dbReference type="Proteomes" id="UP000240962">
    <property type="component" value="Segment"/>
</dbReference>
<dbReference type="EMBL" id="MG649967">
    <property type="protein sequence ID" value="AUG85368.1"/>
    <property type="molecule type" value="Genomic_DNA"/>
</dbReference>
<keyword evidence="2" id="KW-1185">Reference proteome</keyword>
<reference evidence="2" key="1">
    <citation type="submission" date="2017-12" db="EMBL/GenBank/DDBJ databases">
        <authorList>
            <person name="Page C.L."/>
            <person name="McFadden E.F."/>
            <person name="Syed A.X."/>
            <person name="Lafty E.M."/>
            <person name="Hyatt D.A."/>
            <person name="Farronato D.M."/>
            <person name="Dong S.Z."/>
            <person name="Apostolopoulos E.L."/>
            <person name="Broussard G.W."/>
        </authorList>
    </citation>
    <scope>NUCLEOTIDE SEQUENCE [LARGE SCALE GENOMIC DNA]</scope>
</reference>
<evidence type="ECO:0000313" key="1">
    <source>
        <dbReference type="EMBL" id="AUG85368.1"/>
    </source>
</evidence>